<keyword evidence="3" id="KW-1185">Reference proteome</keyword>
<dbReference type="Proteomes" id="UP001501442">
    <property type="component" value="Unassembled WGS sequence"/>
</dbReference>
<gene>
    <name evidence="2" type="ORF">GCM10023196_099860</name>
</gene>
<keyword evidence="1" id="KW-0732">Signal</keyword>
<evidence type="ECO:0000313" key="3">
    <source>
        <dbReference type="Proteomes" id="UP001501442"/>
    </source>
</evidence>
<reference evidence="3" key="1">
    <citation type="journal article" date="2019" name="Int. J. Syst. Evol. Microbiol.">
        <title>The Global Catalogue of Microorganisms (GCM) 10K type strain sequencing project: providing services to taxonomists for standard genome sequencing and annotation.</title>
        <authorList>
            <consortium name="The Broad Institute Genomics Platform"/>
            <consortium name="The Broad Institute Genome Sequencing Center for Infectious Disease"/>
            <person name="Wu L."/>
            <person name="Ma J."/>
        </authorList>
    </citation>
    <scope>NUCLEOTIDE SEQUENCE [LARGE SCALE GENOMIC DNA]</scope>
    <source>
        <strain evidence="3">JCM 17939</strain>
    </source>
</reference>
<evidence type="ECO:0008006" key="4">
    <source>
        <dbReference type="Google" id="ProtNLM"/>
    </source>
</evidence>
<feature type="signal peptide" evidence="1">
    <location>
        <begin position="1"/>
        <end position="23"/>
    </location>
</feature>
<dbReference type="RefSeq" id="WP_345442718.1">
    <property type="nucleotide sequence ID" value="NZ_BAABHK010000026.1"/>
</dbReference>
<organism evidence="2 3">
    <name type="scientific">Actinoallomurus vinaceus</name>
    <dbReference type="NCBI Taxonomy" id="1080074"/>
    <lineage>
        <taxon>Bacteria</taxon>
        <taxon>Bacillati</taxon>
        <taxon>Actinomycetota</taxon>
        <taxon>Actinomycetes</taxon>
        <taxon>Streptosporangiales</taxon>
        <taxon>Thermomonosporaceae</taxon>
        <taxon>Actinoallomurus</taxon>
    </lineage>
</organism>
<sequence>MRGIVTALGALPIIGLLTLAAPAANGTPAIDGQQHANPHPVQPAAAQVRQDLPAYTCDTVERIRGTDGYAGLGRCTTSDNLPQQGRITVSFIIRARQGYPSAVSCSVASIFRGYAYLPEAVEGEYCR</sequence>
<feature type="chain" id="PRO_5046847973" description="Subtilisin inhibitor domain-containing protein" evidence="1">
    <location>
        <begin position="24"/>
        <end position="127"/>
    </location>
</feature>
<proteinExistence type="predicted"/>
<evidence type="ECO:0000313" key="2">
    <source>
        <dbReference type="EMBL" id="GAA4639199.1"/>
    </source>
</evidence>
<protein>
    <recommendedName>
        <fullName evidence="4">Subtilisin inhibitor domain-containing protein</fullName>
    </recommendedName>
</protein>
<evidence type="ECO:0000256" key="1">
    <source>
        <dbReference type="SAM" id="SignalP"/>
    </source>
</evidence>
<comment type="caution">
    <text evidence="2">The sequence shown here is derived from an EMBL/GenBank/DDBJ whole genome shotgun (WGS) entry which is preliminary data.</text>
</comment>
<dbReference type="EMBL" id="BAABHK010000026">
    <property type="protein sequence ID" value="GAA4639199.1"/>
    <property type="molecule type" value="Genomic_DNA"/>
</dbReference>
<name>A0ABP8USQ1_9ACTN</name>
<accession>A0ABP8USQ1</accession>